<name>A0A135IIV9_9RHOB</name>
<dbReference type="EMBL" id="CP010725">
    <property type="protein sequence ID" value="AUQ98870.1"/>
    <property type="molecule type" value="Genomic_DNA"/>
</dbReference>
<dbReference type="Gene3D" id="3.40.50.20">
    <property type="match status" value="1"/>
</dbReference>
<dbReference type="Proteomes" id="UP000236447">
    <property type="component" value="Chromosome"/>
</dbReference>
<organism evidence="1 2">
    <name type="scientific">Phaeobacter inhibens</name>
    <dbReference type="NCBI Taxonomy" id="221822"/>
    <lineage>
        <taxon>Bacteria</taxon>
        <taxon>Pseudomonadati</taxon>
        <taxon>Pseudomonadota</taxon>
        <taxon>Alphaproteobacteria</taxon>
        <taxon>Rhodobacterales</taxon>
        <taxon>Roseobacteraceae</taxon>
        <taxon>Phaeobacter</taxon>
    </lineage>
</organism>
<dbReference type="InterPro" id="IPR053174">
    <property type="entry name" value="LpxI"/>
</dbReference>
<evidence type="ECO:0000313" key="2">
    <source>
        <dbReference type="Proteomes" id="UP000236447"/>
    </source>
</evidence>
<dbReference type="Pfam" id="PF06230">
    <property type="entry name" value="LpxI_C"/>
    <property type="match status" value="1"/>
</dbReference>
<protein>
    <submittedName>
        <fullName evidence="1">Uncharacterized protein</fullName>
    </submittedName>
</protein>
<sequence>MLALIAGQGALPAELAARLSDRPLICAMRGSEPDHIEAELTFRLEQLGSFIARLAASGVTEICLAGAVRRPAIEPAEIDAETLPLVPVLQGALAAGDDGALRAIIGIFEQAGMNVRAAHEVAPDLLMAEGIPTEVKPGELDKPDAERGAEVVEAMSRADVGQSCAVRRGQAIAVENLFGTDWMLNALQSRPDGTGGLLFKAPKPGQDRRADLPTIGVQTVELAAKAGLAGIVLEAGGVIVLNQEDVVATCNRLGLFLWLRSA</sequence>
<dbReference type="Gene3D" id="3.40.140.80">
    <property type="match status" value="1"/>
</dbReference>
<evidence type="ECO:0000313" key="1">
    <source>
        <dbReference type="EMBL" id="AUQ98870.1"/>
    </source>
</evidence>
<dbReference type="InterPro" id="IPR043167">
    <property type="entry name" value="LpxI_C_sf"/>
</dbReference>
<dbReference type="InterPro" id="IPR010415">
    <property type="entry name" value="LpxI_C"/>
</dbReference>
<dbReference type="Pfam" id="PF17930">
    <property type="entry name" value="LpxI_N"/>
    <property type="match status" value="1"/>
</dbReference>
<dbReference type="PANTHER" id="PTHR39962:SF1">
    <property type="entry name" value="LPXI FAMILY PROTEIN"/>
    <property type="match status" value="1"/>
</dbReference>
<dbReference type="AlphaFoldDB" id="A0A135IIV9"/>
<accession>A0A135IIV9</accession>
<gene>
    <name evidence="1" type="ORF">PhaeoP88_01493</name>
</gene>
<reference evidence="1 2" key="2">
    <citation type="journal article" date="2017" name="Genome Biol. Evol.">
        <title>Trajectories and Drivers of Genome Evolution in Surface-Associated Marine Phaeobacter.</title>
        <authorList>
            <person name="Freese H.M."/>
            <person name="Sikorski J."/>
            <person name="Bunk B."/>
            <person name="Scheuner C."/>
            <person name="Meier-Kolthoff J.P."/>
            <person name="Sproer C."/>
            <person name="Gram L."/>
            <person name="Overmann J."/>
        </authorList>
    </citation>
    <scope>NUCLEOTIDE SEQUENCE [LARGE SCALE GENOMIC DNA]</scope>
    <source>
        <strain evidence="1 2">P88</strain>
    </source>
</reference>
<dbReference type="InterPro" id="IPR041255">
    <property type="entry name" value="LpxI_N"/>
</dbReference>
<dbReference type="RefSeq" id="WP_014874546.1">
    <property type="nucleotide sequence ID" value="NZ_BSKP01000001.1"/>
</dbReference>
<dbReference type="PANTHER" id="PTHR39962">
    <property type="entry name" value="BLL4848 PROTEIN"/>
    <property type="match status" value="1"/>
</dbReference>
<reference evidence="1 2" key="1">
    <citation type="journal article" date="2017" name="Front. Microbiol.">
        <title>Phaeobacter piscinae sp. nov., a species of the Roseobacter group and potential aquaculture probiont.</title>
        <authorList>
            <person name="Sonnenschein E.C."/>
            <person name="Phippen C.B.W."/>
            <person name="Nielsen K.F."/>
            <person name="Mateiu R.V."/>
            <person name="Melchiorsen J."/>
            <person name="Gram L."/>
            <person name="Overmann J."/>
            <person name="Freese H.M."/>
        </authorList>
    </citation>
    <scope>NUCLEOTIDE SEQUENCE [LARGE SCALE GENOMIC DNA]</scope>
    <source>
        <strain evidence="1 2">P88</strain>
    </source>
</reference>
<proteinExistence type="predicted"/>